<reference evidence="2 3" key="1">
    <citation type="submission" date="2019-06" db="EMBL/GenBank/DDBJ databases">
        <title>Wine fermentation using esterase from Monascus purpureus.</title>
        <authorList>
            <person name="Geng C."/>
            <person name="Zhang Y."/>
        </authorList>
    </citation>
    <scope>NUCLEOTIDE SEQUENCE [LARGE SCALE GENOMIC DNA]</scope>
    <source>
        <strain evidence="2">HQ1</strain>
    </source>
</reference>
<dbReference type="Proteomes" id="UP000319663">
    <property type="component" value="Unassembled WGS sequence"/>
</dbReference>
<dbReference type="PANTHER" id="PTHR31834:SF9">
    <property type="entry name" value="INITIATION-SPECIFIC ALPHA-1,6-MANNOSYLTRANSFERASE"/>
    <property type="match status" value="1"/>
</dbReference>
<dbReference type="OrthoDB" id="409543at2759"/>
<sequence length="431" mass="48874">MKSVCGGLWTHARFSCNRWNSRRRILSLLVLVTVYCFLSSSLATLYGRKAKNRIHVHASQVTAGSGANEQVKPRFLSTSSARDHQHLEYEAKLDAAMQDLERRALAANGHIQANNTIWQIILGKFTDMNPVSVEFERRNAGWEYSLVTSAWATDFVTSVFSTIPDLINLYQSYPYDVLRADLLRYLLLWYYGGFYADLDVYPARPIRSCPSLEPLFSPSLSTPIPASSLNVSFVVGIELDEPYASPQTIKEWHWTRTYSFIQWTMYAPHRFSPFLRKIVVRVLAHTKQDNSFGLLWRLTSTSDSVLSITGPGIFTESILDLLSESLPDTHPLITASVEADREIGDLVVTSSSGNNQTQPRVTWAPFHRLQDPLWVDASEGNGMGGIGILPVHVWGNGQRHSGAENFQSVHACVNHYFKGTWKKWWWQRLFD</sequence>
<dbReference type="InterPro" id="IPR007577">
    <property type="entry name" value="GlycoTrfase_DXD_sugar-bd_CS"/>
</dbReference>
<name>A0A507QY22_MONPU</name>
<keyword evidence="3" id="KW-1185">Reference proteome</keyword>
<comment type="similarity">
    <text evidence="1">Belongs to the glycosyltransferase 32 family.</text>
</comment>
<comment type="caution">
    <text evidence="2">The sequence shown here is derived from an EMBL/GenBank/DDBJ whole genome shotgun (WGS) entry which is preliminary data.</text>
</comment>
<organism evidence="2 3">
    <name type="scientific">Monascus purpureus</name>
    <name type="common">Red mold</name>
    <name type="synonym">Monascus anka</name>
    <dbReference type="NCBI Taxonomy" id="5098"/>
    <lineage>
        <taxon>Eukaryota</taxon>
        <taxon>Fungi</taxon>
        <taxon>Dikarya</taxon>
        <taxon>Ascomycota</taxon>
        <taxon>Pezizomycotina</taxon>
        <taxon>Eurotiomycetes</taxon>
        <taxon>Eurotiomycetidae</taxon>
        <taxon>Eurotiales</taxon>
        <taxon>Aspergillaceae</taxon>
        <taxon>Monascus</taxon>
    </lineage>
</organism>
<dbReference type="SUPFAM" id="SSF53448">
    <property type="entry name" value="Nucleotide-diphospho-sugar transferases"/>
    <property type="match status" value="1"/>
</dbReference>
<evidence type="ECO:0000256" key="1">
    <source>
        <dbReference type="ARBA" id="ARBA00009003"/>
    </source>
</evidence>
<evidence type="ECO:0008006" key="4">
    <source>
        <dbReference type="Google" id="ProtNLM"/>
    </source>
</evidence>
<dbReference type="PANTHER" id="PTHR31834">
    <property type="entry name" value="INITIATION-SPECIFIC ALPHA-1,6-MANNOSYLTRANSFERASE"/>
    <property type="match status" value="1"/>
</dbReference>
<proteinExistence type="inferred from homology"/>
<dbReference type="InterPro" id="IPR029044">
    <property type="entry name" value="Nucleotide-diphossugar_trans"/>
</dbReference>
<protein>
    <recommendedName>
        <fullName evidence="4">Membrane-bound alpha-1,6-mannosyltransferase Initiation-specific</fullName>
    </recommendedName>
</protein>
<dbReference type="GO" id="GO:0000009">
    <property type="term" value="F:alpha-1,6-mannosyltransferase activity"/>
    <property type="evidence" value="ECO:0007669"/>
    <property type="project" value="InterPro"/>
</dbReference>
<dbReference type="GO" id="GO:0006487">
    <property type="term" value="P:protein N-linked glycosylation"/>
    <property type="evidence" value="ECO:0007669"/>
    <property type="project" value="TreeGrafter"/>
</dbReference>
<evidence type="ECO:0000313" key="2">
    <source>
        <dbReference type="EMBL" id="TQB74564.1"/>
    </source>
</evidence>
<dbReference type="Pfam" id="PF04488">
    <property type="entry name" value="Gly_transf_sug"/>
    <property type="match status" value="1"/>
</dbReference>
<dbReference type="Gene3D" id="3.90.550.20">
    <property type="match status" value="1"/>
</dbReference>
<accession>A0A507QY22</accession>
<dbReference type="AlphaFoldDB" id="A0A507QY22"/>
<evidence type="ECO:0000313" key="3">
    <source>
        <dbReference type="Proteomes" id="UP000319663"/>
    </source>
</evidence>
<gene>
    <name evidence="2" type="ORF">MPDQ_004670</name>
</gene>
<dbReference type="EMBL" id="VIFY01000030">
    <property type="protein sequence ID" value="TQB74564.1"/>
    <property type="molecule type" value="Genomic_DNA"/>
</dbReference>
<dbReference type="InterPro" id="IPR039367">
    <property type="entry name" value="Och1-like"/>
</dbReference>
<dbReference type="STRING" id="5098.A0A507QY22"/>
<dbReference type="GO" id="GO:0000136">
    <property type="term" value="C:mannan polymerase complex"/>
    <property type="evidence" value="ECO:0007669"/>
    <property type="project" value="TreeGrafter"/>
</dbReference>